<dbReference type="EMBL" id="LBRA01000031">
    <property type="protein sequence ID" value="KKP87607.1"/>
    <property type="molecule type" value="Genomic_DNA"/>
</dbReference>
<name>A0A0G0G7E4_9BACT</name>
<feature type="compositionally biased region" description="Basic and acidic residues" evidence="3">
    <location>
        <begin position="232"/>
        <end position="252"/>
    </location>
</feature>
<protein>
    <submittedName>
        <fullName evidence="4">Chaperone protein DnaK</fullName>
    </submittedName>
</protein>
<dbReference type="Proteomes" id="UP000034683">
    <property type="component" value="Unassembled WGS sequence"/>
</dbReference>
<evidence type="ECO:0000313" key="5">
    <source>
        <dbReference type="Proteomes" id="UP000034683"/>
    </source>
</evidence>
<keyword evidence="2" id="KW-0067">ATP-binding</keyword>
<dbReference type="Gene3D" id="1.20.1270.10">
    <property type="match status" value="1"/>
</dbReference>
<evidence type="ECO:0000256" key="2">
    <source>
        <dbReference type="ARBA" id="ARBA00022840"/>
    </source>
</evidence>
<dbReference type="GO" id="GO:0140662">
    <property type="term" value="F:ATP-dependent protein folding chaperone"/>
    <property type="evidence" value="ECO:0007669"/>
    <property type="project" value="InterPro"/>
</dbReference>
<dbReference type="InterPro" id="IPR013126">
    <property type="entry name" value="Hsp_70_fam"/>
</dbReference>
<evidence type="ECO:0000256" key="3">
    <source>
        <dbReference type="SAM" id="MobiDB-lite"/>
    </source>
</evidence>
<dbReference type="Pfam" id="PF00012">
    <property type="entry name" value="HSP70"/>
    <property type="match status" value="1"/>
</dbReference>
<evidence type="ECO:0000256" key="1">
    <source>
        <dbReference type="ARBA" id="ARBA00022741"/>
    </source>
</evidence>
<gene>
    <name evidence="4" type="ORF">UR92_C0031G0001</name>
</gene>
<dbReference type="FunFam" id="2.60.34.10:FF:000014">
    <property type="entry name" value="Chaperone protein DnaK HSP70"/>
    <property type="match status" value="1"/>
</dbReference>
<organism evidence="4 5">
    <name type="scientific">Candidatus Nomurabacteria bacterium GW2011_GWA2_35_80</name>
    <dbReference type="NCBI Taxonomy" id="1618733"/>
    <lineage>
        <taxon>Bacteria</taxon>
        <taxon>Candidatus Nomuraibacteriota</taxon>
    </lineage>
</organism>
<sequence length="252" mass="26930">MDVIPLSLGIETLGGVATKLIEKNTTIPASKSQVFSTAADNQTSVEIHIVQGERPMASDNKSLGRFILDGIPPAPRGIPQIEVTFDIDVNGILNVTAKDKASGKAQSIKIEASSGLKEEDIKKMQADAETHAEEDKKKRETVDVKNTAEMIIYTAEKALKDNEAKIPTDVKDAVSAKITALHGVKDGTNIDAIKKATEELSAEMSKIGEAMNKAGANPSADSGPSAPEEQNPEVHDAEYKEEDKDKGEAPKQ</sequence>
<dbReference type="SUPFAM" id="SSF100920">
    <property type="entry name" value="Heat shock protein 70kD (HSP70), peptide-binding domain"/>
    <property type="match status" value="1"/>
</dbReference>
<dbReference type="Gene3D" id="2.60.34.10">
    <property type="entry name" value="Substrate Binding Domain Of DNAk, Chain A, domain 1"/>
    <property type="match status" value="1"/>
</dbReference>
<dbReference type="FunFam" id="1.20.1270.10:FF:000001">
    <property type="entry name" value="Molecular chaperone DnaK"/>
    <property type="match status" value="1"/>
</dbReference>
<dbReference type="InterPro" id="IPR029048">
    <property type="entry name" value="HSP70_C_sf"/>
</dbReference>
<feature type="region of interest" description="Disordered" evidence="3">
    <location>
        <begin position="204"/>
        <end position="252"/>
    </location>
</feature>
<comment type="caution">
    <text evidence="4">The sequence shown here is derived from an EMBL/GenBank/DDBJ whole genome shotgun (WGS) entry which is preliminary data.</text>
</comment>
<dbReference type="PANTHER" id="PTHR19375">
    <property type="entry name" value="HEAT SHOCK PROTEIN 70KDA"/>
    <property type="match status" value="1"/>
</dbReference>
<accession>A0A0G0G7E4</accession>
<keyword evidence="1" id="KW-0547">Nucleotide-binding</keyword>
<dbReference type="GO" id="GO:0005524">
    <property type="term" value="F:ATP binding"/>
    <property type="evidence" value="ECO:0007669"/>
    <property type="project" value="UniProtKB-KW"/>
</dbReference>
<proteinExistence type="predicted"/>
<evidence type="ECO:0000313" key="4">
    <source>
        <dbReference type="EMBL" id="KKP87607.1"/>
    </source>
</evidence>
<dbReference type="InterPro" id="IPR029047">
    <property type="entry name" value="HSP70_peptide-bd_sf"/>
</dbReference>
<reference evidence="4 5" key="1">
    <citation type="journal article" date="2015" name="Nature">
        <title>rRNA introns, odd ribosomes, and small enigmatic genomes across a large radiation of phyla.</title>
        <authorList>
            <person name="Brown C.T."/>
            <person name="Hug L.A."/>
            <person name="Thomas B.C."/>
            <person name="Sharon I."/>
            <person name="Castelle C.J."/>
            <person name="Singh A."/>
            <person name="Wilkins M.J."/>
            <person name="Williams K.H."/>
            <person name="Banfield J.F."/>
        </authorList>
    </citation>
    <scope>NUCLEOTIDE SEQUENCE [LARGE SCALE GENOMIC DNA]</scope>
</reference>
<dbReference type="AlphaFoldDB" id="A0A0G0G7E4"/>
<dbReference type="PATRIC" id="fig|1618733.3.peg.481"/>